<evidence type="ECO:0008006" key="5">
    <source>
        <dbReference type="Google" id="ProtNLM"/>
    </source>
</evidence>
<dbReference type="eggNOG" id="ENOG5034ARS">
    <property type="taxonomic scope" value="Bacteria"/>
</dbReference>
<feature type="signal peptide" evidence="2">
    <location>
        <begin position="1"/>
        <end position="21"/>
    </location>
</feature>
<dbReference type="KEGG" id="ksk:KSE_46460"/>
<organism evidence="3 4">
    <name type="scientific">Kitasatospora setae (strain ATCC 33774 / DSM 43861 / JCM 3304 / KCC A-0304 / NBRC 14216 / KM-6054)</name>
    <name type="common">Streptomyces setae</name>
    <dbReference type="NCBI Taxonomy" id="452652"/>
    <lineage>
        <taxon>Bacteria</taxon>
        <taxon>Bacillati</taxon>
        <taxon>Actinomycetota</taxon>
        <taxon>Actinomycetes</taxon>
        <taxon>Kitasatosporales</taxon>
        <taxon>Streptomycetaceae</taxon>
        <taxon>Kitasatospora</taxon>
    </lineage>
</organism>
<evidence type="ECO:0000313" key="4">
    <source>
        <dbReference type="Proteomes" id="UP000007076"/>
    </source>
</evidence>
<evidence type="ECO:0000256" key="1">
    <source>
        <dbReference type="SAM" id="MobiDB-lite"/>
    </source>
</evidence>
<keyword evidence="2" id="KW-0732">Signal</keyword>
<dbReference type="EMBL" id="AP010968">
    <property type="protein sequence ID" value="BAJ30427.1"/>
    <property type="molecule type" value="Genomic_DNA"/>
</dbReference>
<reference evidence="3 4" key="1">
    <citation type="journal article" date="2010" name="DNA Res.">
        <title>Genome sequence of Kitasatospora setae NBRC 14216T: an evolutionary snapshot of the family Streptomycetaceae.</title>
        <authorList>
            <person name="Ichikawa N."/>
            <person name="Oguchi A."/>
            <person name="Ikeda H."/>
            <person name="Ishikawa J."/>
            <person name="Kitani S."/>
            <person name="Watanabe Y."/>
            <person name="Nakamura S."/>
            <person name="Katano Y."/>
            <person name="Kishi E."/>
            <person name="Sasagawa M."/>
            <person name="Ankai A."/>
            <person name="Fukui S."/>
            <person name="Hashimoto Y."/>
            <person name="Kamata S."/>
            <person name="Otoguro M."/>
            <person name="Tanikawa S."/>
            <person name="Nihira T."/>
            <person name="Horinouchi S."/>
            <person name="Ohnishi Y."/>
            <person name="Hayakawa M."/>
            <person name="Kuzuyama T."/>
            <person name="Arisawa A."/>
            <person name="Nomoto F."/>
            <person name="Miura H."/>
            <person name="Takahashi Y."/>
            <person name="Fujita N."/>
        </authorList>
    </citation>
    <scope>NUCLEOTIDE SEQUENCE [LARGE SCALE GENOMIC DNA]</scope>
    <source>
        <strain evidence="4">ATCC 33774 / DSM 43861 / JCM 3304 / KCC A-0304 / NBRC 14216 / KM-6054</strain>
    </source>
</reference>
<dbReference type="Proteomes" id="UP000007076">
    <property type="component" value="Chromosome"/>
</dbReference>
<protein>
    <recommendedName>
        <fullName evidence="5">Lipoprotein</fullName>
    </recommendedName>
</protein>
<feature type="compositionally biased region" description="Gly residues" evidence="1">
    <location>
        <begin position="30"/>
        <end position="42"/>
    </location>
</feature>
<feature type="region of interest" description="Disordered" evidence="1">
    <location>
        <begin position="30"/>
        <end position="58"/>
    </location>
</feature>
<dbReference type="AlphaFoldDB" id="E4NFZ7"/>
<dbReference type="HOGENOM" id="CLU_057517_1_0_11"/>
<evidence type="ECO:0000313" key="3">
    <source>
        <dbReference type="EMBL" id="BAJ30427.1"/>
    </source>
</evidence>
<sequence length="309" mass="32028">MMKKRFPAAVLPLLLSAAALVGCSSSGGTGGTGGGGGGGGQPAGQPPKVTATPTPTSGTQLAELPLVAFLKDADGDRTIDRATDLLTQDCMHRLGFAGWKTDTTLPVGKPVETAGDYGYLDEAQAAQYGFRSAAALKGKPTDGPRMQPGELAALTGSDGAGNAAPGNVPQGGCGGEAFRTIRAGLDKPAGSVYDDLMGDSYQRTASDSRVVDGIRAWSDCMKQKGFTYSTPKALSVEAWGPQVTQREIDTAKADVACTKQTNLPGIAFAVQSAIQQQQIEQHQQQLKAEKDFKAGQVRKAAEILRSKGQ</sequence>
<evidence type="ECO:0000256" key="2">
    <source>
        <dbReference type="SAM" id="SignalP"/>
    </source>
</evidence>
<keyword evidence="4" id="KW-1185">Reference proteome</keyword>
<feature type="chain" id="PRO_5038893075" description="Lipoprotein" evidence="2">
    <location>
        <begin position="22"/>
        <end position="309"/>
    </location>
</feature>
<name>E4NFZ7_KITSK</name>
<dbReference type="PROSITE" id="PS51257">
    <property type="entry name" value="PROKAR_LIPOPROTEIN"/>
    <property type="match status" value="1"/>
</dbReference>
<accession>E4NFZ7</accession>
<proteinExistence type="predicted"/>
<dbReference type="STRING" id="452652.KSE_46460"/>
<gene>
    <name evidence="3" type="ordered locus">KSE_46460</name>
</gene>
<dbReference type="PATRIC" id="fig|452652.3.peg.4633"/>